<accession>A0A0E9XBG6</accession>
<organism evidence="2">
    <name type="scientific">Anguilla anguilla</name>
    <name type="common">European freshwater eel</name>
    <name type="synonym">Muraena anguilla</name>
    <dbReference type="NCBI Taxonomy" id="7936"/>
    <lineage>
        <taxon>Eukaryota</taxon>
        <taxon>Metazoa</taxon>
        <taxon>Chordata</taxon>
        <taxon>Craniata</taxon>
        <taxon>Vertebrata</taxon>
        <taxon>Euteleostomi</taxon>
        <taxon>Actinopterygii</taxon>
        <taxon>Neopterygii</taxon>
        <taxon>Teleostei</taxon>
        <taxon>Anguilliformes</taxon>
        <taxon>Anguillidae</taxon>
        <taxon>Anguilla</taxon>
    </lineage>
</organism>
<feature type="region of interest" description="Disordered" evidence="1">
    <location>
        <begin position="48"/>
        <end position="69"/>
    </location>
</feature>
<dbReference type="AlphaFoldDB" id="A0A0E9XBG6"/>
<dbReference type="EMBL" id="GBXM01008603">
    <property type="protein sequence ID" value="JAH99974.1"/>
    <property type="molecule type" value="Transcribed_RNA"/>
</dbReference>
<reference evidence="2" key="1">
    <citation type="submission" date="2014-11" db="EMBL/GenBank/DDBJ databases">
        <authorList>
            <person name="Amaro Gonzalez C."/>
        </authorList>
    </citation>
    <scope>NUCLEOTIDE SEQUENCE</scope>
</reference>
<sequence>MRQKLICYSGVDLRLKVHLYITEHSSDRWTLGNSLLFGQLNHRTASTGDFPAAVSPSGDRNKKADTLQS</sequence>
<evidence type="ECO:0000313" key="2">
    <source>
        <dbReference type="EMBL" id="JAH99974.1"/>
    </source>
</evidence>
<protein>
    <submittedName>
        <fullName evidence="2">Uncharacterized protein</fullName>
    </submittedName>
</protein>
<name>A0A0E9XBG6_ANGAN</name>
<feature type="compositionally biased region" description="Basic and acidic residues" evidence="1">
    <location>
        <begin position="59"/>
        <end position="69"/>
    </location>
</feature>
<proteinExistence type="predicted"/>
<evidence type="ECO:0000256" key="1">
    <source>
        <dbReference type="SAM" id="MobiDB-lite"/>
    </source>
</evidence>
<reference evidence="2" key="2">
    <citation type="journal article" date="2015" name="Fish Shellfish Immunol.">
        <title>Early steps in the European eel (Anguilla anguilla)-Vibrio vulnificus interaction in the gills: Role of the RtxA13 toxin.</title>
        <authorList>
            <person name="Callol A."/>
            <person name="Pajuelo D."/>
            <person name="Ebbesson L."/>
            <person name="Teles M."/>
            <person name="MacKenzie S."/>
            <person name="Amaro C."/>
        </authorList>
    </citation>
    <scope>NUCLEOTIDE SEQUENCE</scope>
</reference>